<keyword evidence="3" id="KW-1185">Reference proteome</keyword>
<accession>A0AAN6UKB1</accession>
<name>A0AAN6UKB1_9PEZI</name>
<reference evidence="2" key="1">
    <citation type="journal article" date="2023" name="Mol. Phylogenet. Evol.">
        <title>Genome-scale phylogeny and comparative genomics of the fungal order Sordariales.</title>
        <authorList>
            <person name="Hensen N."/>
            <person name="Bonometti L."/>
            <person name="Westerberg I."/>
            <person name="Brannstrom I.O."/>
            <person name="Guillou S."/>
            <person name="Cros-Aarteil S."/>
            <person name="Calhoun S."/>
            <person name="Haridas S."/>
            <person name="Kuo A."/>
            <person name="Mondo S."/>
            <person name="Pangilinan J."/>
            <person name="Riley R."/>
            <person name="LaButti K."/>
            <person name="Andreopoulos B."/>
            <person name="Lipzen A."/>
            <person name="Chen C."/>
            <person name="Yan M."/>
            <person name="Daum C."/>
            <person name="Ng V."/>
            <person name="Clum A."/>
            <person name="Steindorff A."/>
            <person name="Ohm R.A."/>
            <person name="Martin F."/>
            <person name="Silar P."/>
            <person name="Natvig D.O."/>
            <person name="Lalanne C."/>
            <person name="Gautier V."/>
            <person name="Ament-Velasquez S.L."/>
            <person name="Kruys A."/>
            <person name="Hutchinson M.I."/>
            <person name="Powell A.J."/>
            <person name="Barry K."/>
            <person name="Miller A.N."/>
            <person name="Grigoriev I.V."/>
            <person name="Debuchy R."/>
            <person name="Gladieux P."/>
            <person name="Hiltunen Thoren M."/>
            <person name="Johannesson H."/>
        </authorList>
    </citation>
    <scope>NUCLEOTIDE SEQUENCE</scope>
    <source>
        <strain evidence="2">CBS 123565</strain>
    </source>
</reference>
<reference evidence="2" key="2">
    <citation type="submission" date="2023-05" db="EMBL/GenBank/DDBJ databases">
        <authorList>
            <consortium name="Lawrence Berkeley National Laboratory"/>
            <person name="Steindorff A."/>
            <person name="Hensen N."/>
            <person name="Bonometti L."/>
            <person name="Westerberg I."/>
            <person name="Brannstrom I.O."/>
            <person name="Guillou S."/>
            <person name="Cros-Aarteil S."/>
            <person name="Calhoun S."/>
            <person name="Haridas S."/>
            <person name="Kuo A."/>
            <person name="Mondo S."/>
            <person name="Pangilinan J."/>
            <person name="Riley R."/>
            <person name="Labutti K."/>
            <person name="Andreopoulos B."/>
            <person name="Lipzen A."/>
            <person name="Chen C."/>
            <person name="Yanf M."/>
            <person name="Daum C."/>
            <person name="Ng V."/>
            <person name="Clum A."/>
            <person name="Ohm R."/>
            <person name="Martin F."/>
            <person name="Silar P."/>
            <person name="Natvig D."/>
            <person name="Lalanne C."/>
            <person name="Gautier V."/>
            <person name="Ament-Velasquez S.L."/>
            <person name="Kruys A."/>
            <person name="Hutchinson M.I."/>
            <person name="Powell A.J."/>
            <person name="Barry K."/>
            <person name="Miller A.N."/>
            <person name="Grigoriev I.V."/>
            <person name="Debuchy R."/>
            <person name="Gladieux P."/>
            <person name="Thoren M.H."/>
            <person name="Johannesson H."/>
        </authorList>
    </citation>
    <scope>NUCLEOTIDE SEQUENCE</scope>
    <source>
        <strain evidence="2">CBS 123565</strain>
    </source>
</reference>
<evidence type="ECO:0000256" key="1">
    <source>
        <dbReference type="SAM" id="MobiDB-lite"/>
    </source>
</evidence>
<protein>
    <submittedName>
        <fullName evidence="2">Uncharacterized protein</fullName>
    </submittedName>
</protein>
<dbReference type="AlphaFoldDB" id="A0AAN6UKB1"/>
<comment type="caution">
    <text evidence="2">The sequence shown here is derived from an EMBL/GenBank/DDBJ whole genome shotgun (WGS) entry which is preliminary data.</text>
</comment>
<sequence>MAEEHQDWDLGDAESPSPPHQQSITNGVIPHSDSPPPSNSNAVTNPSQEPPDGGEDQVPPQEVTDQWPENLRRMVLEAHSAIGRGKVRLNINDREGKREARDSYALAIEYLR</sequence>
<gene>
    <name evidence="2" type="ORF">BT67DRAFT_299354</name>
</gene>
<proteinExistence type="predicted"/>
<dbReference type="Proteomes" id="UP001304895">
    <property type="component" value="Unassembled WGS sequence"/>
</dbReference>
<evidence type="ECO:0000313" key="3">
    <source>
        <dbReference type="Proteomes" id="UP001304895"/>
    </source>
</evidence>
<evidence type="ECO:0000313" key="2">
    <source>
        <dbReference type="EMBL" id="KAK4134597.1"/>
    </source>
</evidence>
<feature type="region of interest" description="Disordered" evidence="1">
    <location>
        <begin position="1"/>
        <end position="69"/>
    </location>
</feature>
<dbReference type="EMBL" id="MU853408">
    <property type="protein sequence ID" value="KAK4134597.1"/>
    <property type="molecule type" value="Genomic_DNA"/>
</dbReference>
<organism evidence="2 3">
    <name type="scientific">Trichocladium antarcticum</name>
    <dbReference type="NCBI Taxonomy" id="1450529"/>
    <lineage>
        <taxon>Eukaryota</taxon>
        <taxon>Fungi</taxon>
        <taxon>Dikarya</taxon>
        <taxon>Ascomycota</taxon>
        <taxon>Pezizomycotina</taxon>
        <taxon>Sordariomycetes</taxon>
        <taxon>Sordariomycetidae</taxon>
        <taxon>Sordariales</taxon>
        <taxon>Chaetomiaceae</taxon>
        <taxon>Trichocladium</taxon>
    </lineage>
</organism>